<protein>
    <submittedName>
        <fullName evidence="2">Glycosyltransferase family 2 protein</fullName>
        <ecNumber evidence="2">2.4.-.-</ecNumber>
    </submittedName>
</protein>
<keyword evidence="2" id="KW-0328">Glycosyltransferase</keyword>
<dbReference type="Gene3D" id="3.90.550.10">
    <property type="entry name" value="Spore Coat Polysaccharide Biosynthesis Protein SpsA, Chain A"/>
    <property type="match status" value="1"/>
</dbReference>
<evidence type="ECO:0000313" key="3">
    <source>
        <dbReference type="Proteomes" id="UP001304769"/>
    </source>
</evidence>
<comment type="caution">
    <text evidence="2">The sequence shown here is derived from an EMBL/GenBank/DDBJ whole genome shotgun (WGS) entry which is preliminary data.</text>
</comment>
<accession>A0ABU5T8M6</accession>
<name>A0ABU5T8M6_9MICC</name>
<keyword evidence="3" id="KW-1185">Reference proteome</keyword>
<proteinExistence type="predicted"/>
<dbReference type="InterPro" id="IPR001173">
    <property type="entry name" value="Glyco_trans_2-like"/>
</dbReference>
<gene>
    <name evidence="2" type="ORF">SPF06_14910</name>
</gene>
<dbReference type="RefSeq" id="WP_323279919.1">
    <property type="nucleotide sequence ID" value="NZ_JAYGGQ010000012.1"/>
</dbReference>
<feature type="domain" description="Glycosyltransferase 2-like" evidence="1">
    <location>
        <begin position="8"/>
        <end position="136"/>
    </location>
</feature>
<dbReference type="PANTHER" id="PTHR22916:SF3">
    <property type="entry name" value="UDP-GLCNAC:BETAGAL BETA-1,3-N-ACETYLGLUCOSAMINYLTRANSFERASE-LIKE PROTEIN 1"/>
    <property type="match status" value="1"/>
</dbReference>
<dbReference type="PANTHER" id="PTHR22916">
    <property type="entry name" value="GLYCOSYLTRANSFERASE"/>
    <property type="match status" value="1"/>
</dbReference>
<keyword evidence="2" id="KW-0808">Transferase</keyword>
<organism evidence="2 3">
    <name type="scientific">Sinomonas terricola</name>
    <dbReference type="NCBI Taxonomy" id="3110330"/>
    <lineage>
        <taxon>Bacteria</taxon>
        <taxon>Bacillati</taxon>
        <taxon>Actinomycetota</taxon>
        <taxon>Actinomycetes</taxon>
        <taxon>Micrococcales</taxon>
        <taxon>Micrococcaceae</taxon>
        <taxon>Sinomonas</taxon>
    </lineage>
</organism>
<dbReference type="GO" id="GO:0016757">
    <property type="term" value="F:glycosyltransferase activity"/>
    <property type="evidence" value="ECO:0007669"/>
    <property type="project" value="UniProtKB-KW"/>
</dbReference>
<dbReference type="EMBL" id="JAYGGQ010000012">
    <property type="protein sequence ID" value="MEA5456024.1"/>
    <property type="molecule type" value="Genomic_DNA"/>
</dbReference>
<sequence length="329" mass="36044">MSDTLKVTVIIPAYKAAETLERAVASILTQEDPDLRVLIVDDASPDETGVVARRLADGDSRVEVLTQSKNRGVSAARNAALDRTTTEWVAFLDSDDEWLPGWHQTMLSQASPEVDVVVAGRLVVQANGSVAPAASKAQGVFDGEEACRLAMLDQLTPFPWDKLFRRSMFDGLRFAEGAARFEDMTMNILVYSSARRVVSVSEPVCKYYISGQSLTWGRVPTMQDTVAALGHLEQGLDQRFRSGRFAGPYATMNVLVAMLVAQSAMARGGNSADVRQTLAECRQQLTIARLWATLKAAPVLAFAAGFLRAFPRVYGAAYGLYIRRRYGLR</sequence>
<dbReference type="Proteomes" id="UP001304769">
    <property type="component" value="Unassembled WGS sequence"/>
</dbReference>
<dbReference type="Pfam" id="PF00535">
    <property type="entry name" value="Glycos_transf_2"/>
    <property type="match status" value="1"/>
</dbReference>
<reference evidence="2 3" key="1">
    <citation type="submission" date="2023-12" db="EMBL/GenBank/DDBJ databases">
        <title>Sinomonas terricola sp. nov, isolated from litchi orchard soil in Guangdong, PR China.</title>
        <authorList>
            <person name="Jiaxin W."/>
            <person name="Yang Z."/>
            <person name="Honghui Z."/>
        </authorList>
    </citation>
    <scope>NUCLEOTIDE SEQUENCE [LARGE SCALE GENOMIC DNA]</scope>
    <source>
        <strain evidence="2 3">JGH33</strain>
    </source>
</reference>
<dbReference type="SUPFAM" id="SSF53448">
    <property type="entry name" value="Nucleotide-diphospho-sugar transferases"/>
    <property type="match status" value="1"/>
</dbReference>
<evidence type="ECO:0000259" key="1">
    <source>
        <dbReference type="Pfam" id="PF00535"/>
    </source>
</evidence>
<evidence type="ECO:0000313" key="2">
    <source>
        <dbReference type="EMBL" id="MEA5456024.1"/>
    </source>
</evidence>
<dbReference type="InterPro" id="IPR029044">
    <property type="entry name" value="Nucleotide-diphossugar_trans"/>
</dbReference>
<dbReference type="CDD" id="cd00761">
    <property type="entry name" value="Glyco_tranf_GTA_type"/>
    <property type="match status" value="1"/>
</dbReference>
<dbReference type="EC" id="2.4.-.-" evidence="2"/>